<accession>A0A183U681</accession>
<name>A0A183U681_TOXCA</name>
<organism evidence="1 2">
    <name type="scientific">Toxocara canis</name>
    <name type="common">Canine roundworm</name>
    <dbReference type="NCBI Taxonomy" id="6265"/>
    <lineage>
        <taxon>Eukaryota</taxon>
        <taxon>Metazoa</taxon>
        <taxon>Ecdysozoa</taxon>
        <taxon>Nematoda</taxon>
        <taxon>Chromadorea</taxon>
        <taxon>Rhabditida</taxon>
        <taxon>Spirurina</taxon>
        <taxon>Ascaridomorpha</taxon>
        <taxon>Ascaridoidea</taxon>
        <taxon>Toxocaridae</taxon>
        <taxon>Toxocara</taxon>
    </lineage>
</organism>
<evidence type="ECO:0000313" key="1">
    <source>
        <dbReference type="Proteomes" id="UP000050794"/>
    </source>
</evidence>
<proteinExistence type="predicted"/>
<dbReference type="AlphaFoldDB" id="A0A183U681"/>
<keyword evidence="1" id="KW-1185">Reference proteome</keyword>
<evidence type="ECO:0000313" key="2">
    <source>
        <dbReference type="WBParaSite" id="TCNE_0000400101-mRNA-1"/>
    </source>
</evidence>
<protein>
    <submittedName>
        <fullName evidence="2">RpiR family transcriptional regulator</fullName>
    </submittedName>
</protein>
<dbReference type="WBParaSite" id="TCNE_0000400101-mRNA-1">
    <property type="protein sequence ID" value="TCNE_0000400101-mRNA-1"/>
    <property type="gene ID" value="TCNE_0000400101"/>
</dbReference>
<dbReference type="Proteomes" id="UP000050794">
    <property type="component" value="Unassembled WGS sequence"/>
</dbReference>
<reference evidence="2" key="1">
    <citation type="submission" date="2016-06" db="UniProtKB">
        <authorList>
            <consortium name="WormBaseParasite"/>
        </authorList>
    </citation>
    <scope>IDENTIFICATION</scope>
</reference>
<sequence>LLETVQYMLATVSFNHIAERCSEDARRHAMFVTARTRIPIA</sequence>